<dbReference type="InterPro" id="IPR015421">
    <property type="entry name" value="PyrdxlP-dep_Trfase_major"/>
</dbReference>
<dbReference type="InterPro" id="IPR000192">
    <property type="entry name" value="Aminotrans_V_dom"/>
</dbReference>
<protein>
    <submittedName>
        <fullName evidence="10">Cysteine desulfurase</fullName>
    </submittedName>
</protein>
<dbReference type="PANTHER" id="PTHR11601">
    <property type="entry name" value="CYSTEINE DESULFURYLASE FAMILY MEMBER"/>
    <property type="match status" value="1"/>
</dbReference>
<dbReference type="InterPro" id="IPR015424">
    <property type="entry name" value="PyrdxlP-dep_Trfase"/>
</dbReference>
<organism evidence="10 11">
    <name type="scientific">Bombilactobacillus thymidiniphilus</name>
    <dbReference type="NCBI Taxonomy" id="2923363"/>
    <lineage>
        <taxon>Bacteria</taxon>
        <taxon>Bacillati</taxon>
        <taxon>Bacillota</taxon>
        <taxon>Bacilli</taxon>
        <taxon>Lactobacillales</taxon>
        <taxon>Lactobacillaceae</taxon>
        <taxon>Bombilactobacillus</taxon>
    </lineage>
</organism>
<gene>
    <name evidence="10" type="ORF">MOO47_00815</name>
</gene>
<keyword evidence="4" id="KW-0479">Metal-binding</keyword>
<keyword evidence="7" id="KW-0411">Iron-sulfur</keyword>
<dbReference type="EMBL" id="CP093365">
    <property type="protein sequence ID" value="UQS83777.1"/>
    <property type="molecule type" value="Genomic_DNA"/>
</dbReference>
<evidence type="ECO:0000313" key="10">
    <source>
        <dbReference type="EMBL" id="UQS83777.1"/>
    </source>
</evidence>
<evidence type="ECO:0000256" key="6">
    <source>
        <dbReference type="ARBA" id="ARBA00023004"/>
    </source>
</evidence>
<proteinExistence type="inferred from homology"/>
<keyword evidence="6" id="KW-0408">Iron</keyword>
<feature type="domain" description="Aminotransferase class V" evidence="9">
    <location>
        <begin position="4"/>
        <end position="367"/>
    </location>
</feature>
<dbReference type="RefSeq" id="WP_249512962.1">
    <property type="nucleotide sequence ID" value="NZ_CP093365.1"/>
</dbReference>
<name>A0ABY4PDJ2_9LACO</name>
<dbReference type="SUPFAM" id="SSF53383">
    <property type="entry name" value="PLP-dependent transferases"/>
    <property type="match status" value="1"/>
</dbReference>
<comment type="cofactor">
    <cofactor evidence="1">
        <name>pyridoxal 5'-phosphate</name>
        <dbReference type="ChEBI" id="CHEBI:597326"/>
    </cofactor>
</comment>
<dbReference type="Gene3D" id="1.10.260.50">
    <property type="match status" value="1"/>
</dbReference>
<dbReference type="Pfam" id="PF00266">
    <property type="entry name" value="Aminotran_5"/>
    <property type="match status" value="1"/>
</dbReference>
<keyword evidence="5" id="KW-0663">Pyridoxal phosphate</keyword>
<dbReference type="Proteomes" id="UP000831947">
    <property type="component" value="Chromosome"/>
</dbReference>
<evidence type="ECO:0000259" key="9">
    <source>
        <dbReference type="Pfam" id="PF00266"/>
    </source>
</evidence>
<evidence type="ECO:0000256" key="7">
    <source>
        <dbReference type="ARBA" id="ARBA00023014"/>
    </source>
</evidence>
<dbReference type="Gene3D" id="3.90.1150.10">
    <property type="entry name" value="Aspartate Aminotransferase, domain 1"/>
    <property type="match status" value="1"/>
</dbReference>
<keyword evidence="3" id="KW-0808">Transferase</keyword>
<dbReference type="Gene3D" id="3.40.640.10">
    <property type="entry name" value="Type I PLP-dependent aspartate aminotransferase-like (Major domain)"/>
    <property type="match status" value="1"/>
</dbReference>
<evidence type="ECO:0000256" key="3">
    <source>
        <dbReference type="ARBA" id="ARBA00022679"/>
    </source>
</evidence>
<evidence type="ECO:0000256" key="8">
    <source>
        <dbReference type="ARBA" id="ARBA00050776"/>
    </source>
</evidence>
<evidence type="ECO:0000256" key="1">
    <source>
        <dbReference type="ARBA" id="ARBA00001933"/>
    </source>
</evidence>
<comment type="similarity">
    <text evidence="2">Belongs to the class-V pyridoxal-phosphate-dependent aminotransferase family. NifS/IscS subfamily.</text>
</comment>
<sequence>MEPVYLDNAATTPLAPQVIARMNEVMQQTFGNASTPNYYGRKARAILDEARAVIAKSINAQPGEIVFNSGGSEGDNTAIIMTALTHQEQGKHIITTSIEHEAVLQSMKYLETLGFEVTYLPVNQAGQINVDQVQNALRPDTILVSIMMVNNEIGVLNPIKEIGQLLQDHPAIFHTDAVQSYGLQDIDVRALNVDLLTTSAHKINGPKMLGFMYERADLTLPPLIKGGQQELKRRAGTENVPAIAGFATAVQLNSSKERSEIRQRLQSYKQLLLTLLDQADVEYVVNGPDIAQTTPNILNLWIKGFATSILQIKLDLAGIVVSGGSACTAGSLEPSHVLRAMFGAQNPRVEQSIRVSFNKMTVENDIIKLADALIKIVRAKKG</sequence>
<accession>A0ABY4PDJ2</accession>
<dbReference type="InterPro" id="IPR016454">
    <property type="entry name" value="Cysteine_dSase"/>
</dbReference>
<reference evidence="10 11" key="1">
    <citation type="journal article" date="2022" name="Int. J. Syst. Evol. Microbiol.">
        <title>Apilactobacillus apisilvae sp. nov., Nicolia spurrieriana gen. nov. sp. nov., Bombilactobacillus folatiphilus sp. nov. and Bombilactobacillus thymidiniphilus sp. nov., four new lactic acid bacterial isolates from stingless bees Tetragonula carbonaria and Austroplebeia australis.</title>
        <authorList>
            <person name="Oliphant S.A."/>
            <person name="Watson-Haigh N.S."/>
            <person name="Sumby K.M."/>
            <person name="Gardner J."/>
            <person name="Groom S."/>
            <person name="Jiranek V."/>
        </authorList>
    </citation>
    <scope>NUCLEOTIDE SEQUENCE [LARGE SCALE GENOMIC DNA]</scope>
    <source>
        <strain evidence="10 11">SG4_A1</strain>
    </source>
</reference>
<evidence type="ECO:0000313" key="11">
    <source>
        <dbReference type="Proteomes" id="UP000831947"/>
    </source>
</evidence>
<comment type="catalytic activity">
    <reaction evidence="8">
        <text>(sulfur carrier)-H + L-cysteine = (sulfur carrier)-SH + L-alanine</text>
        <dbReference type="Rhea" id="RHEA:43892"/>
        <dbReference type="Rhea" id="RHEA-COMP:14737"/>
        <dbReference type="Rhea" id="RHEA-COMP:14739"/>
        <dbReference type="ChEBI" id="CHEBI:29917"/>
        <dbReference type="ChEBI" id="CHEBI:35235"/>
        <dbReference type="ChEBI" id="CHEBI:57972"/>
        <dbReference type="ChEBI" id="CHEBI:64428"/>
        <dbReference type="EC" id="2.8.1.7"/>
    </reaction>
</comment>
<keyword evidence="11" id="KW-1185">Reference proteome</keyword>
<evidence type="ECO:0000256" key="5">
    <source>
        <dbReference type="ARBA" id="ARBA00022898"/>
    </source>
</evidence>
<dbReference type="PANTHER" id="PTHR11601:SF34">
    <property type="entry name" value="CYSTEINE DESULFURASE"/>
    <property type="match status" value="1"/>
</dbReference>
<dbReference type="PIRSF" id="PIRSF005572">
    <property type="entry name" value="NifS"/>
    <property type="match status" value="1"/>
</dbReference>
<evidence type="ECO:0000256" key="2">
    <source>
        <dbReference type="ARBA" id="ARBA00006490"/>
    </source>
</evidence>
<dbReference type="InterPro" id="IPR015422">
    <property type="entry name" value="PyrdxlP-dep_Trfase_small"/>
</dbReference>
<evidence type="ECO:0000256" key="4">
    <source>
        <dbReference type="ARBA" id="ARBA00022723"/>
    </source>
</evidence>